<organism evidence="4 5">
    <name type="scientific">Sporothrix stenoceras</name>
    <dbReference type="NCBI Taxonomy" id="5173"/>
    <lineage>
        <taxon>Eukaryota</taxon>
        <taxon>Fungi</taxon>
        <taxon>Dikarya</taxon>
        <taxon>Ascomycota</taxon>
        <taxon>Pezizomycotina</taxon>
        <taxon>Sordariomycetes</taxon>
        <taxon>Sordariomycetidae</taxon>
        <taxon>Ophiostomatales</taxon>
        <taxon>Ophiostomataceae</taxon>
        <taxon>Sporothrix</taxon>
    </lineage>
</organism>
<comment type="similarity">
    <text evidence="1">Belongs to the short-chain dehydrogenases/reductases (SDR) family.</text>
</comment>
<dbReference type="PANTHER" id="PTHR43618">
    <property type="entry name" value="7-ALPHA-HYDROXYSTEROID DEHYDROGENASE"/>
    <property type="match status" value="1"/>
</dbReference>
<dbReference type="InterPro" id="IPR052178">
    <property type="entry name" value="Sec_Metab_Biosynth_SDR"/>
</dbReference>
<proteinExistence type="inferred from homology"/>
<dbReference type="InterPro" id="IPR002347">
    <property type="entry name" value="SDR_fam"/>
</dbReference>
<dbReference type="PANTHER" id="PTHR43618:SF13">
    <property type="entry name" value="CHAIN DEHYDROGENASE, PUTATIVE (AFU_ORTHOLOGUE AFUA_1G17650)-RELATED"/>
    <property type="match status" value="1"/>
</dbReference>
<evidence type="ECO:0000256" key="3">
    <source>
        <dbReference type="ARBA" id="ARBA00023002"/>
    </source>
</evidence>
<dbReference type="Proteomes" id="UP001583186">
    <property type="component" value="Unassembled WGS sequence"/>
</dbReference>
<evidence type="ECO:0000256" key="2">
    <source>
        <dbReference type="ARBA" id="ARBA00022857"/>
    </source>
</evidence>
<dbReference type="Gene3D" id="3.40.50.720">
    <property type="entry name" value="NAD(P)-binding Rossmann-like Domain"/>
    <property type="match status" value="1"/>
</dbReference>
<keyword evidence="2" id="KW-0521">NADP</keyword>
<protein>
    <submittedName>
        <fullName evidence="4">Uncharacterized protein</fullName>
    </submittedName>
</protein>
<keyword evidence="5" id="KW-1185">Reference proteome</keyword>
<dbReference type="Pfam" id="PF13561">
    <property type="entry name" value="adh_short_C2"/>
    <property type="match status" value="1"/>
</dbReference>
<dbReference type="PRINTS" id="PR00081">
    <property type="entry name" value="GDHRDH"/>
</dbReference>
<keyword evidence="3" id="KW-0560">Oxidoreductase</keyword>
<evidence type="ECO:0000313" key="4">
    <source>
        <dbReference type="EMBL" id="KAL1887976.1"/>
    </source>
</evidence>
<dbReference type="SUPFAM" id="SSF51735">
    <property type="entry name" value="NAD(P)-binding Rossmann-fold domains"/>
    <property type="match status" value="1"/>
</dbReference>
<gene>
    <name evidence="4" type="ORF">Sste5346_009858</name>
</gene>
<dbReference type="InterPro" id="IPR036291">
    <property type="entry name" value="NAD(P)-bd_dom_sf"/>
</dbReference>
<dbReference type="CDD" id="cd05233">
    <property type="entry name" value="SDR_c"/>
    <property type="match status" value="1"/>
</dbReference>
<comment type="caution">
    <text evidence="4">The sequence shown here is derived from an EMBL/GenBank/DDBJ whole genome shotgun (WGS) entry which is preliminary data.</text>
</comment>
<sequence length="255" mass="27758">MSSQSPVALVTAGSAGLGAATAVHFARHGYSVIINYCNNEMRAEKVLADLNDVKVEQPTALTLKHAFIQADLEKRDDVERLVHEAYSVYGRLDVIFSNGGWTHFRDTNRLSDNAFDADWDRAFTANVKSHMWLLHAAEMYLAEQNGAFITTASMAGVRGMGSSLAYSAAKAAQIHMVKGLAAMVAPHIRVNSVSPGLLETEWAELFTPEQKADMLEKTKLKRFATVEDVADQVVALARNRGMTGVNVVMDAGMGL</sequence>
<evidence type="ECO:0000256" key="1">
    <source>
        <dbReference type="ARBA" id="ARBA00006484"/>
    </source>
</evidence>
<name>A0ABR3YI24_9PEZI</name>
<evidence type="ECO:0000313" key="5">
    <source>
        <dbReference type="Proteomes" id="UP001583186"/>
    </source>
</evidence>
<accession>A0ABR3YI24</accession>
<reference evidence="4 5" key="1">
    <citation type="journal article" date="2024" name="IMA Fungus">
        <title>IMA Genome - F19 : A genome assembly and annotation guide to empower mycologists, including annotated draft genome sequences of Ceratocystis pirilliformis, Diaporthe australafricana, Fusarium ophioides, Paecilomyces lecythidis, and Sporothrix stenoceras.</title>
        <authorList>
            <person name="Aylward J."/>
            <person name="Wilson A.M."/>
            <person name="Visagie C.M."/>
            <person name="Spraker J."/>
            <person name="Barnes I."/>
            <person name="Buitendag C."/>
            <person name="Ceriani C."/>
            <person name="Del Mar Angel L."/>
            <person name="du Plessis D."/>
            <person name="Fuchs T."/>
            <person name="Gasser K."/>
            <person name="Kramer D."/>
            <person name="Li W."/>
            <person name="Munsamy K."/>
            <person name="Piso A."/>
            <person name="Price J.L."/>
            <person name="Sonnekus B."/>
            <person name="Thomas C."/>
            <person name="van der Nest A."/>
            <person name="van Dijk A."/>
            <person name="van Heerden A."/>
            <person name="van Vuuren N."/>
            <person name="Yilmaz N."/>
            <person name="Duong T.A."/>
            <person name="van der Merwe N.A."/>
            <person name="Wingfield M.J."/>
            <person name="Wingfield B.D."/>
        </authorList>
    </citation>
    <scope>NUCLEOTIDE SEQUENCE [LARGE SCALE GENOMIC DNA]</scope>
    <source>
        <strain evidence="4 5">CMW 5346</strain>
    </source>
</reference>
<dbReference type="EMBL" id="JAWCUI010000103">
    <property type="protein sequence ID" value="KAL1887976.1"/>
    <property type="molecule type" value="Genomic_DNA"/>
</dbReference>